<organism evidence="2 3">
    <name type="scientific">Xylaria arbuscula</name>
    <dbReference type="NCBI Taxonomy" id="114810"/>
    <lineage>
        <taxon>Eukaryota</taxon>
        <taxon>Fungi</taxon>
        <taxon>Dikarya</taxon>
        <taxon>Ascomycota</taxon>
        <taxon>Pezizomycotina</taxon>
        <taxon>Sordariomycetes</taxon>
        <taxon>Xylariomycetidae</taxon>
        <taxon>Xylariales</taxon>
        <taxon>Xylariaceae</taxon>
        <taxon>Xylaria</taxon>
    </lineage>
</organism>
<name>A0A9W8NBR9_9PEZI</name>
<proteinExistence type="predicted"/>
<dbReference type="Proteomes" id="UP001148614">
    <property type="component" value="Unassembled WGS sequence"/>
</dbReference>
<evidence type="ECO:0000256" key="1">
    <source>
        <dbReference type="SAM" id="MobiDB-lite"/>
    </source>
</evidence>
<dbReference type="EMBL" id="JANPWZ010001321">
    <property type="protein sequence ID" value="KAJ3566756.1"/>
    <property type="molecule type" value="Genomic_DNA"/>
</dbReference>
<evidence type="ECO:0000313" key="2">
    <source>
        <dbReference type="EMBL" id="KAJ3566756.1"/>
    </source>
</evidence>
<sequence length="175" mass="19662">MEESLKMYLGPQKVTALESYLDDLISRPVAQCPVVRYGIWPCDETYRYATVEATNDDGSLWTHIVLSVRGTLSKDMAEHILADVDNEIYSKLSPEQQPPRLSYALDDDSSTLYRAKSRRIRGTLPESWESLKVRASEEDSHPTDTPPASPRGDFVTKSVFVEVELASKGLAPLVW</sequence>
<protein>
    <submittedName>
        <fullName evidence="2">Uncharacterized protein</fullName>
    </submittedName>
</protein>
<accession>A0A9W8NBR9</accession>
<dbReference type="AlphaFoldDB" id="A0A9W8NBR9"/>
<keyword evidence="3" id="KW-1185">Reference proteome</keyword>
<gene>
    <name evidence="2" type="ORF">NPX13_g7019</name>
</gene>
<evidence type="ECO:0000313" key="3">
    <source>
        <dbReference type="Proteomes" id="UP001148614"/>
    </source>
</evidence>
<feature type="compositionally biased region" description="Basic and acidic residues" evidence="1">
    <location>
        <begin position="132"/>
        <end position="142"/>
    </location>
</feature>
<feature type="region of interest" description="Disordered" evidence="1">
    <location>
        <begin position="132"/>
        <end position="153"/>
    </location>
</feature>
<comment type="caution">
    <text evidence="2">The sequence shown here is derived from an EMBL/GenBank/DDBJ whole genome shotgun (WGS) entry which is preliminary data.</text>
</comment>
<reference evidence="2" key="1">
    <citation type="submission" date="2022-07" db="EMBL/GenBank/DDBJ databases">
        <title>Genome Sequence of Xylaria arbuscula.</title>
        <authorList>
            <person name="Buettner E."/>
        </authorList>
    </citation>
    <scope>NUCLEOTIDE SEQUENCE</scope>
    <source>
        <strain evidence="2">VT107</strain>
    </source>
</reference>